<dbReference type="InterPro" id="IPR038765">
    <property type="entry name" value="Papain-like_cys_pep_sf"/>
</dbReference>
<sequence length="1079" mass="120530">MPLDGDRAFAGETAGQSDERKKSSSSPIRRPARAAGVGGIHGTGNPRGAHKIIPGGVRPQNNLNVQRGSSGATYQQQGLPPRKRVKPSQPQLHYANRGGNMRSSPSCDPIEDADVDLVECDIDGTTNGYSSVTKRGHRGHASLSPIRFLPERQAASEASHAEKYGDTRTNKKRRAQDDFSDRWTNSSATDPQPTSFRKTRQVASSPIPVPPSQTRKPGPSKIEPSKDGNFLRLKTIWCGKLSYSDKGTTGTLVLRLEDPGLSVVIGKVVQNDLCHEYENIAFAVRLDDENPEFRNFVSLKLKNRPHNLLPFVLIEFRSLPDPAAPGQEPDCVLFTRWLEKQGVKVESKNHLYMKKRMEETKQCQYASPRETNLPQTETSSGAPWQSPQSIIRRQVAAKSQPGEVERPRTRSNPIAPVGSAQLVDLEQPESERAIRKSVRVTYKREVVEIPKPKPPPFPTQSWNQDLRFPFLSPGNTDTLNIKSLRTLDFDEFLNDEIINFQLSIVKTRLANEKPELASKVHIANTYFYTGFSSKTPPGPFSYEKVRRWTRNANLAEKELIFIPVNEKYHWFVVVICNLPGALAAAKAREKRASVEDELIAIESSPQKQKPAAKNRPVRPEQCAIVILDSMAGVHIPTLKIMKNYLISEVKDKNQITLEPDDFTGLMPRKLPGQDNFSDCGVFMLHYIEKWLSEPAKIKEKLYERDFGSEEEARKLWSISEVASKREKMWRLYVKLNEEFEKCLKEQPFNEFPEIDDTPIAYKKSPNREGADTIAKPADTNTVTIDRPATPARATQELLVMEDVKRPTSPAKRKSDTREEEIDRPSKRAKSDSPVIVDEQPRPIAAPGLKPRVPSPEIPFSSDVPYIQEVPETQEDDLHQRANALANSDVPLIAANGLVPLASPDHPMPDLSLIDEIEQVGNFNPTAEERQPPIVAEPQAPGAETPAMVAANSFDYLSISNGLRDRVESEGTAAMTVDPIMPDAPPSKPIVDDIEDTEDESIGELRYNGGITKGKSYELQSDQIRDTPSSQDHREEVKSHKHKETDNHWKGTAHDPICLDSQSSPKRTSPRTKAPKASRP</sequence>
<proteinExistence type="inferred from homology"/>
<evidence type="ECO:0000256" key="6">
    <source>
        <dbReference type="SAM" id="MobiDB-lite"/>
    </source>
</evidence>
<feature type="region of interest" description="Disordered" evidence="6">
    <location>
        <begin position="997"/>
        <end position="1079"/>
    </location>
</feature>
<evidence type="ECO:0000256" key="2">
    <source>
        <dbReference type="ARBA" id="ARBA00022553"/>
    </source>
</evidence>
<dbReference type="PANTHER" id="PTHR46896">
    <property type="entry name" value="SENTRIN-SPECIFIC PROTEASE"/>
    <property type="match status" value="1"/>
</dbReference>
<evidence type="ECO:0000256" key="5">
    <source>
        <dbReference type="ARBA" id="ARBA00022801"/>
    </source>
</evidence>
<feature type="compositionally biased region" description="Basic and acidic residues" evidence="6">
    <location>
        <begin position="1030"/>
        <end position="1052"/>
    </location>
</feature>
<evidence type="ECO:0000259" key="7">
    <source>
        <dbReference type="PROSITE" id="PS50600"/>
    </source>
</evidence>
<feature type="compositionally biased region" description="Low complexity" evidence="6">
    <location>
        <begin position="24"/>
        <end position="35"/>
    </location>
</feature>
<dbReference type="SUPFAM" id="SSF54001">
    <property type="entry name" value="Cysteine proteinases"/>
    <property type="match status" value="1"/>
</dbReference>
<accession>A0AAV9VZ81</accession>
<keyword evidence="2" id="KW-0597">Phosphoprotein</keyword>
<reference evidence="8 9" key="1">
    <citation type="submission" date="2023-08" db="EMBL/GenBank/DDBJ databases">
        <authorList>
            <person name="Palmer J.M."/>
        </authorList>
    </citation>
    <scope>NUCLEOTIDE SEQUENCE [LARGE SCALE GENOMIC DNA]</scope>
    <source>
        <strain evidence="8 9">TWF481</strain>
    </source>
</reference>
<dbReference type="PANTHER" id="PTHR46896:SF3">
    <property type="entry name" value="FI06413P-RELATED"/>
    <property type="match status" value="1"/>
</dbReference>
<keyword evidence="4" id="KW-0833">Ubl conjugation pathway</keyword>
<dbReference type="InterPro" id="IPR051947">
    <property type="entry name" value="Sentrin-specific_protease"/>
</dbReference>
<dbReference type="AlphaFoldDB" id="A0AAV9VZ81"/>
<feature type="compositionally biased region" description="Basic and acidic residues" evidence="6">
    <location>
        <begin position="812"/>
        <end position="830"/>
    </location>
</feature>
<feature type="compositionally biased region" description="Polar residues" evidence="6">
    <location>
        <begin position="124"/>
        <end position="133"/>
    </location>
</feature>
<evidence type="ECO:0000256" key="1">
    <source>
        <dbReference type="ARBA" id="ARBA00005234"/>
    </source>
</evidence>
<feature type="compositionally biased region" description="Polar residues" evidence="6">
    <location>
        <begin position="182"/>
        <end position="204"/>
    </location>
</feature>
<organism evidence="8 9">
    <name type="scientific">Arthrobotrys musiformis</name>
    <dbReference type="NCBI Taxonomy" id="47236"/>
    <lineage>
        <taxon>Eukaryota</taxon>
        <taxon>Fungi</taxon>
        <taxon>Dikarya</taxon>
        <taxon>Ascomycota</taxon>
        <taxon>Pezizomycotina</taxon>
        <taxon>Orbiliomycetes</taxon>
        <taxon>Orbiliales</taxon>
        <taxon>Orbiliaceae</taxon>
        <taxon>Arthrobotrys</taxon>
    </lineage>
</organism>
<evidence type="ECO:0000313" key="9">
    <source>
        <dbReference type="Proteomes" id="UP001370758"/>
    </source>
</evidence>
<feature type="compositionally biased region" description="Acidic residues" evidence="6">
    <location>
        <begin position="109"/>
        <end position="122"/>
    </location>
</feature>
<evidence type="ECO:0000313" key="8">
    <source>
        <dbReference type="EMBL" id="KAK6498662.1"/>
    </source>
</evidence>
<keyword evidence="3" id="KW-0645">Protease</keyword>
<dbReference type="GO" id="GO:0005634">
    <property type="term" value="C:nucleus"/>
    <property type="evidence" value="ECO:0007669"/>
    <property type="project" value="TreeGrafter"/>
</dbReference>
<feature type="region of interest" description="Disordered" evidence="6">
    <location>
        <begin position="361"/>
        <end position="415"/>
    </location>
</feature>
<feature type="compositionally biased region" description="Polar residues" evidence="6">
    <location>
        <begin position="1017"/>
        <end position="1029"/>
    </location>
</feature>
<evidence type="ECO:0000256" key="4">
    <source>
        <dbReference type="ARBA" id="ARBA00022786"/>
    </source>
</evidence>
<keyword evidence="5" id="KW-0378">Hydrolase</keyword>
<feature type="compositionally biased region" description="Polar residues" evidence="6">
    <location>
        <begin position="59"/>
        <end position="78"/>
    </location>
</feature>
<dbReference type="GO" id="GO:0070139">
    <property type="term" value="F:SUMO-specific endopeptidase activity"/>
    <property type="evidence" value="ECO:0007669"/>
    <property type="project" value="TreeGrafter"/>
</dbReference>
<comment type="caution">
    <text evidence="8">The sequence shown here is derived from an EMBL/GenBank/DDBJ whole genome shotgun (WGS) entry which is preliminary data.</text>
</comment>
<feature type="compositionally biased region" description="Basic residues" evidence="6">
    <location>
        <begin position="1067"/>
        <end position="1079"/>
    </location>
</feature>
<keyword evidence="9" id="KW-1185">Reference proteome</keyword>
<gene>
    <name evidence="8" type="ORF">TWF481_011240</name>
</gene>
<feature type="region of interest" description="Disordered" evidence="6">
    <location>
        <begin position="756"/>
        <end position="861"/>
    </location>
</feature>
<dbReference type="PROSITE" id="PS50600">
    <property type="entry name" value="ULP_PROTEASE"/>
    <property type="match status" value="1"/>
</dbReference>
<dbReference type="GO" id="GO:0006508">
    <property type="term" value="P:proteolysis"/>
    <property type="evidence" value="ECO:0007669"/>
    <property type="project" value="UniProtKB-KW"/>
</dbReference>
<protein>
    <recommendedName>
        <fullName evidence="7">Ubiquitin-like protease family profile domain-containing protein</fullName>
    </recommendedName>
</protein>
<dbReference type="EMBL" id="JAVHJL010000008">
    <property type="protein sequence ID" value="KAK6498662.1"/>
    <property type="molecule type" value="Genomic_DNA"/>
</dbReference>
<comment type="similarity">
    <text evidence="1">Belongs to the peptidase C48 family.</text>
</comment>
<feature type="compositionally biased region" description="Basic and acidic residues" evidence="6">
    <location>
        <begin position="159"/>
        <end position="181"/>
    </location>
</feature>
<dbReference type="InterPro" id="IPR003653">
    <property type="entry name" value="Peptidase_C48_C"/>
</dbReference>
<dbReference type="Proteomes" id="UP001370758">
    <property type="component" value="Unassembled WGS sequence"/>
</dbReference>
<dbReference type="GO" id="GO:0016926">
    <property type="term" value="P:protein desumoylation"/>
    <property type="evidence" value="ECO:0007669"/>
    <property type="project" value="TreeGrafter"/>
</dbReference>
<dbReference type="Pfam" id="PF02902">
    <property type="entry name" value="Peptidase_C48"/>
    <property type="match status" value="1"/>
</dbReference>
<name>A0AAV9VZ81_9PEZI</name>
<feature type="compositionally biased region" description="Polar residues" evidence="6">
    <location>
        <begin position="362"/>
        <end position="391"/>
    </location>
</feature>
<dbReference type="Gene3D" id="3.40.395.10">
    <property type="entry name" value="Adenoviral Proteinase, Chain A"/>
    <property type="match status" value="1"/>
</dbReference>
<feature type="domain" description="Ubiquitin-like protease family profile" evidence="7">
    <location>
        <begin position="477"/>
        <end position="690"/>
    </location>
</feature>
<evidence type="ECO:0000256" key="3">
    <source>
        <dbReference type="ARBA" id="ARBA00022670"/>
    </source>
</evidence>
<feature type="region of interest" description="Disordered" evidence="6">
    <location>
        <begin position="1"/>
        <end position="227"/>
    </location>
</feature>
<dbReference type="GO" id="GO:0005737">
    <property type="term" value="C:cytoplasm"/>
    <property type="evidence" value="ECO:0007669"/>
    <property type="project" value="TreeGrafter"/>
</dbReference>